<comment type="subcellular location">
    <subcellularLocation>
        <location evidence="1">Cell membrane</location>
    </subcellularLocation>
</comment>
<feature type="domain" description="Ig-like" evidence="11">
    <location>
        <begin position="28"/>
        <end position="63"/>
    </location>
</feature>
<keyword evidence="13" id="KW-1185">Reference proteome</keyword>
<evidence type="ECO:0000256" key="9">
    <source>
        <dbReference type="SAM" id="MobiDB-lite"/>
    </source>
</evidence>
<dbReference type="SMART" id="SM00408">
    <property type="entry name" value="IGc2"/>
    <property type="match status" value="2"/>
</dbReference>
<evidence type="ECO:0000256" key="1">
    <source>
        <dbReference type="ARBA" id="ARBA00004236"/>
    </source>
</evidence>
<dbReference type="SMART" id="SM00409">
    <property type="entry name" value="IG"/>
    <property type="match status" value="2"/>
</dbReference>
<evidence type="ECO:0000256" key="7">
    <source>
        <dbReference type="ARBA" id="ARBA00023180"/>
    </source>
</evidence>
<dbReference type="InterPro" id="IPR013783">
    <property type="entry name" value="Ig-like_fold"/>
</dbReference>
<evidence type="ECO:0000256" key="4">
    <source>
        <dbReference type="ARBA" id="ARBA00022737"/>
    </source>
</evidence>
<accession>A0A8J2WBR0</accession>
<evidence type="ECO:0000256" key="8">
    <source>
        <dbReference type="ARBA" id="ARBA00023319"/>
    </source>
</evidence>
<dbReference type="InterPro" id="IPR003599">
    <property type="entry name" value="Ig_sub"/>
</dbReference>
<keyword evidence="4" id="KW-0677">Repeat</keyword>
<sequence length="448" mass="49716">MELVVEWQSPRRKRLASLQRNNAGEKVPTFAKEIENATVPVGREATLSCVIYNLGNFKVAWVRVDTQTILTIDDMVITRSQRISVRHMTDASVDYPYYLHHPHQQQHPHAHHKNKSSVTAAAAAGEGHENLRSRTLSGSIHKTWQLIIREVQSSDAGLYVNVPVEYGADDEPYGLPQFPPDIVDSESSGDVMVTEGQNTTLRCSATGHPLPVITWRREDGRPIQNHALTVEGSVLHLTRIPRQNIGAYLCIVPPSVTATNQLVGARQGDINITLECHCESFPKPVVYWLRHSTGDVVVNGVKHREEKRETNHYKVSMQLVFVHLEREDFMAYQCVCRNTLGIADSVVRLYQIHPVADDGDMNEVYSEADQQDGRGTGKEQLSSTWDAEKSKEDSSTKRLAANKQASTKTQLAVGGRSSSSAAASQTWSAVIIGLLPAVTLLVSMTKTR</sequence>
<evidence type="ECO:0000256" key="2">
    <source>
        <dbReference type="ARBA" id="ARBA00022475"/>
    </source>
</evidence>
<feature type="compositionally biased region" description="Basic residues" evidence="9">
    <location>
        <begin position="103"/>
        <end position="115"/>
    </location>
</feature>
<dbReference type="InterPro" id="IPR003598">
    <property type="entry name" value="Ig_sub2"/>
</dbReference>
<evidence type="ECO:0000259" key="11">
    <source>
        <dbReference type="PROSITE" id="PS50835"/>
    </source>
</evidence>
<evidence type="ECO:0000256" key="6">
    <source>
        <dbReference type="ARBA" id="ARBA00023157"/>
    </source>
</evidence>
<evidence type="ECO:0000313" key="13">
    <source>
        <dbReference type="Proteomes" id="UP000789390"/>
    </source>
</evidence>
<proteinExistence type="predicted"/>
<feature type="domain" description="Ig-like" evidence="11">
    <location>
        <begin position="180"/>
        <end position="263"/>
    </location>
</feature>
<organism evidence="12 13">
    <name type="scientific">Daphnia galeata</name>
    <dbReference type="NCBI Taxonomy" id="27404"/>
    <lineage>
        <taxon>Eukaryota</taxon>
        <taxon>Metazoa</taxon>
        <taxon>Ecdysozoa</taxon>
        <taxon>Arthropoda</taxon>
        <taxon>Crustacea</taxon>
        <taxon>Branchiopoda</taxon>
        <taxon>Diplostraca</taxon>
        <taxon>Cladocera</taxon>
        <taxon>Anomopoda</taxon>
        <taxon>Daphniidae</taxon>
        <taxon>Daphnia</taxon>
    </lineage>
</organism>
<feature type="region of interest" description="Disordered" evidence="9">
    <location>
        <begin position="367"/>
        <end position="415"/>
    </location>
</feature>
<dbReference type="EMBL" id="CAKKLH010000035">
    <property type="protein sequence ID" value="CAH0100290.1"/>
    <property type="molecule type" value="Genomic_DNA"/>
</dbReference>
<evidence type="ECO:0000256" key="3">
    <source>
        <dbReference type="ARBA" id="ARBA00022729"/>
    </source>
</evidence>
<protein>
    <recommendedName>
        <fullName evidence="11">Ig-like domain-containing protein</fullName>
    </recommendedName>
</protein>
<dbReference type="PROSITE" id="PS50835">
    <property type="entry name" value="IG_LIKE"/>
    <property type="match status" value="3"/>
</dbReference>
<dbReference type="FunFam" id="2.60.40.10:FF:000328">
    <property type="entry name" value="CLUMA_CG000981, isoform A"/>
    <property type="match status" value="1"/>
</dbReference>
<keyword evidence="6" id="KW-1015">Disulfide bond</keyword>
<feature type="transmembrane region" description="Helical" evidence="10">
    <location>
        <begin position="426"/>
        <end position="444"/>
    </location>
</feature>
<gene>
    <name evidence="12" type="ORF">DGAL_LOCUS2512</name>
</gene>
<dbReference type="Pfam" id="PF13927">
    <property type="entry name" value="Ig_3"/>
    <property type="match status" value="2"/>
</dbReference>
<keyword evidence="8" id="KW-0393">Immunoglobulin domain</keyword>
<dbReference type="PANTHER" id="PTHR12231">
    <property type="entry name" value="CTX-RELATED TYPE I TRANSMEMBRANE PROTEIN"/>
    <property type="match status" value="1"/>
</dbReference>
<dbReference type="PANTHER" id="PTHR12231:SF105">
    <property type="entry name" value="LACHESIN-LIKE PROTEIN"/>
    <property type="match status" value="1"/>
</dbReference>
<evidence type="ECO:0000256" key="5">
    <source>
        <dbReference type="ARBA" id="ARBA00023136"/>
    </source>
</evidence>
<keyword evidence="5 10" id="KW-0472">Membrane</keyword>
<keyword evidence="7" id="KW-0325">Glycoprotein</keyword>
<dbReference type="GO" id="GO:0043005">
    <property type="term" value="C:neuron projection"/>
    <property type="evidence" value="ECO:0007669"/>
    <property type="project" value="TreeGrafter"/>
</dbReference>
<comment type="caution">
    <text evidence="12">The sequence shown here is derived from an EMBL/GenBank/DDBJ whole genome shotgun (WGS) entry which is preliminary data.</text>
</comment>
<feature type="compositionally biased region" description="Basic and acidic residues" evidence="9">
    <location>
        <begin position="386"/>
        <end position="396"/>
    </location>
</feature>
<dbReference type="AlphaFoldDB" id="A0A8J2WBR0"/>
<keyword evidence="2" id="KW-1003">Cell membrane</keyword>
<dbReference type="SUPFAM" id="SSF48726">
    <property type="entry name" value="Immunoglobulin"/>
    <property type="match status" value="3"/>
</dbReference>
<feature type="domain" description="Ig-like" evidence="11">
    <location>
        <begin position="265"/>
        <end position="350"/>
    </location>
</feature>
<evidence type="ECO:0000313" key="12">
    <source>
        <dbReference type="EMBL" id="CAH0100290.1"/>
    </source>
</evidence>
<reference evidence="12" key="1">
    <citation type="submission" date="2021-11" db="EMBL/GenBank/DDBJ databases">
        <authorList>
            <person name="Schell T."/>
        </authorList>
    </citation>
    <scope>NUCLEOTIDE SEQUENCE</scope>
    <source>
        <strain evidence="12">M5</strain>
    </source>
</reference>
<dbReference type="OrthoDB" id="6337970at2759"/>
<keyword evidence="10" id="KW-1133">Transmembrane helix</keyword>
<dbReference type="InterPro" id="IPR036179">
    <property type="entry name" value="Ig-like_dom_sf"/>
</dbReference>
<name>A0A8J2WBR0_9CRUS</name>
<feature type="region of interest" description="Disordered" evidence="9">
    <location>
        <begin position="103"/>
        <end position="129"/>
    </location>
</feature>
<dbReference type="InterPro" id="IPR007110">
    <property type="entry name" value="Ig-like_dom"/>
</dbReference>
<dbReference type="GO" id="GO:0005886">
    <property type="term" value="C:plasma membrane"/>
    <property type="evidence" value="ECO:0007669"/>
    <property type="project" value="UniProtKB-SubCell"/>
</dbReference>
<dbReference type="Proteomes" id="UP000789390">
    <property type="component" value="Unassembled WGS sequence"/>
</dbReference>
<keyword evidence="10" id="KW-0812">Transmembrane</keyword>
<evidence type="ECO:0000256" key="10">
    <source>
        <dbReference type="SAM" id="Phobius"/>
    </source>
</evidence>
<dbReference type="InterPro" id="IPR051170">
    <property type="entry name" value="Neural/epithelial_adhesion"/>
</dbReference>
<keyword evidence="3" id="KW-0732">Signal</keyword>
<dbReference type="Gene3D" id="2.60.40.10">
    <property type="entry name" value="Immunoglobulins"/>
    <property type="match status" value="3"/>
</dbReference>